<keyword evidence="2" id="KW-1133">Transmembrane helix</keyword>
<protein>
    <submittedName>
        <fullName evidence="4 5">Uncharacterized protein LOC108737049</fullName>
    </submittedName>
</protein>
<sequence>MGMDMDDMEGNFFKYLYIILAVVGVFILLAGIIICCRLRNRSTKSTIIYGSPSVAGGQGVLTTQSVYHQYGTANRQIPVSHGTPMMGTQPSSNVSGFPNPYSNYSPQTYIQSPPYPTGNEFPQIPQQSQPQAVSTPHYNIESKSNPQFTSAPPYTTNETCNSPPSYEEVQTEGNQKQPAYNPNFTNNSGKY</sequence>
<dbReference type="AlphaFoldDB" id="A0A1W4WMR5"/>
<evidence type="ECO:0000313" key="5">
    <source>
        <dbReference type="RefSeq" id="XP_018325210.1"/>
    </source>
</evidence>
<feature type="region of interest" description="Disordered" evidence="1">
    <location>
        <begin position="78"/>
        <end position="191"/>
    </location>
</feature>
<dbReference type="Proteomes" id="UP000192223">
    <property type="component" value="Unplaced"/>
</dbReference>
<feature type="compositionally biased region" description="Polar residues" evidence="1">
    <location>
        <begin position="86"/>
        <end position="111"/>
    </location>
</feature>
<evidence type="ECO:0000256" key="1">
    <source>
        <dbReference type="SAM" id="MobiDB-lite"/>
    </source>
</evidence>
<proteinExistence type="predicted"/>
<evidence type="ECO:0000313" key="3">
    <source>
        <dbReference type="Proteomes" id="UP000192223"/>
    </source>
</evidence>
<keyword evidence="2" id="KW-0812">Transmembrane</keyword>
<feature type="compositionally biased region" description="Polar residues" evidence="1">
    <location>
        <begin position="171"/>
        <end position="191"/>
    </location>
</feature>
<feature type="transmembrane region" description="Helical" evidence="2">
    <location>
        <begin position="15"/>
        <end position="36"/>
    </location>
</feature>
<feature type="compositionally biased region" description="Polar residues" evidence="1">
    <location>
        <begin position="124"/>
        <end position="164"/>
    </location>
</feature>
<dbReference type="RefSeq" id="XP_018325209.1">
    <property type="nucleotide sequence ID" value="XM_018469707.2"/>
</dbReference>
<name>A0A1W4WMR5_AGRPL</name>
<keyword evidence="3" id="KW-1185">Reference proteome</keyword>
<evidence type="ECO:0000256" key="2">
    <source>
        <dbReference type="SAM" id="Phobius"/>
    </source>
</evidence>
<dbReference type="KEGG" id="apln:108737049"/>
<dbReference type="GeneID" id="108737049"/>
<gene>
    <name evidence="4 5" type="primary">LOC108737049</name>
</gene>
<reference evidence="4 5" key="1">
    <citation type="submission" date="2025-04" db="UniProtKB">
        <authorList>
            <consortium name="RefSeq"/>
        </authorList>
    </citation>
    <scope>IDENTIFICATION</scope>
    <source>
        <tissue evidence="4 5">Entire body</tissue>
    </source>
</reference>
<accession>A0A1W4WMR5</accession>
<evidence type="ECO:0000313" key="4">
    <source>
        <dbReference type="RefSeq" id="XP_018325209.1"/>
    </source>
</evidence>
<dbReference type="RefSeq" id="XP_018325210.1">
    <property type="nucleotide sequence ID" value="XM_018469708.2"/>
</dbReference>
<organism evidence="3 4">
    <name type="scientific">Agrilus planipennis</name>
    <name type="common">Emerald ash borer</name>
    <name type="synonym">Agrilus marcopoli</name>
    <dbReference type="NCBI Taxonomy" id="224129"/>
    <lineage>
        <taxon>Eukaryota</taxon>
        <taxon>Metazoa</taxon>
        <taxon>Ecdysozoa</taxon>
        <taxon>Arthropoda</taxon>
        <taxon>Hexapoda</taxon>
        <taxon>Insecta</taxon>
        <taxon>Pterygota</taxon>
        <taxon>Neoptera</taxon>
        <taxon>Endopterygota</taxon>
        <taxon>Coleoptera</taxon>
        <taxon>Polyphaga</taxon>
        <taxon>Elateriformia</taxon>
        <taxon>Buprestoidea</taxon>
        <taxon>Buprestidae</taxon>
        <taxon>Agrilinae</taxon>
        <taxon>Agrilus</taxon>
    </lineage>
</organism>
<keyword evidence="2" id="KW-0472">Membrane</keyword>